<dbReference type="PANTHER" id="PTHR36456:SF1">
    <property type="entry name" value="UPF0232 PROTEIN SCO3875"/>
    <property type="match status" value="1"/>
</dbReference>
<dbReference type="Proteomes" id="UP000250462">
    <property type="component" value="Unassembled WGS sequence"/>
</dbReference>
<dbReference type="AlphaFoldDB" id="A0A329QQQ1"/>
<dbReference type="PANTHER" id="PTHR36456">
    <property type="entry name" value="UPF0232 PROTEIN SCO3875"/>
    <property type="match status" value="1"/>
</dbReference>
<feature type="region of interest" description="Disordered" evidence="1">
    <location>
        <begin position="19"/>
        <end position="68"/>
    </location>
</feature>
<dbReference type="OrthoDB" id="5516926at2"/>
<evidence type="ECO:0000256" key="1">
    <source>
        <dbReference type="SAM" id="MobiDB-lite"/>
    </source>
</evidence>
<organism evidence="2 3">
    <name type="scientific">Phytoactinopolyspora halophila</name>
    <dbReference type="NCBI Taxonomy" id="1981511"/>
    <lineage>
        <taxon>Bacteria</taxon>
        <taxon>Bacillati</taxon>
        <taxon>Actinomycetota</taxon>
        <taxon>Actinomycetes</taxon>
        <taxon>Jiangellales</taxon>
        <taxon>Jiangellaceae</taxon>
        <taxon>Phytoactinopolyspora</taxon>
    </lineage>
</organism>
<dbReference type="RefSeq" id="WP_112258309.1">
    <property type="nucleotide sequence ID" value="NZ_QMIG01000008.1"/>
</dbReference>
<dbReference type="Pfam" id="PF05258">
    <property type="entry name" value="DciA"/>
    <property type="match status" value="1"/>
</dbReference>
<gene>
    <name evidence="2" type="ORF">DPM12_10645</name>
</gene>
<keyword evidence="3" id="KW-1185">Reference proteome</keyword>
<proteinExistence type="predicted"/>
<dbReference type="EMBL" id="QMIG01000008">
    <property type="protein sequence ID" value="RAW14705.1"/>
    <property type="molecule type" value="Genomic_DNA"/>
</dbReference>
<comment type="caution">
    <text evidence="2">The sequence shown here is derived from an EMBL/GenBank/DDBJ whole genome shotgun (WGS) entry which is preliminary data.</text>
</comment>
<name>A0A329QQQ1_9ACTN</name>
<accession>A0A329QQQ1</accession>
<feature type="compositionally biased region" description="Low complexity" evidence="1">
    <location>
        <begin position="45"/>
        <end position="56"/>
    </location>
</feature>
<sequence length="178" mass="19061">MSEGNDEWKPDGVDLAKALVARAKAGRGGSSRAATGKSSRRGRATSRSSSGSGWSSPAPDERDPQPVASTVKKLANEHGWETDLSVHAVIARWDELVGSEVAAHVAPVSYDESVLTVRASSTAWATQMRMLASDLVRTINQKVGHGTVTEVKVLGPQSRSWTRGRLRVRGRGPRDTYG</sequence>
<protein>
    <submittedName>
        <fullName evidence="2">DUF721 domain-containing protein</fullName>
    </submittedName>
</protein>
<reference evidence="2 3" key="1">
    <citation type="submission" date="2018-06" db="EMBL/GenBank/DDBJ databases">
        <title>Phytoactinopolyspora halophila sp. nov., a novel halophilic actinomycete isolated from a saline soil in China.</title>
        <authorList>
            <person name="Tang S.-K."/>
        </authorList>
    </citation>
    <scope>NUCLEOTIDE SEQUENCE [LARGE SCALE GENOMIC DNA]</scope>
    <source>
        <strain evidence="2 3">YIM 96934</strain>
    </source>
</reference>
<evidence type="ECO:0000313" key="2">
    <source>
        <dbReference type="EMBL" id="RAW14705.1"/>
    </source>
</evidence>
<evidence type="ECO:0000313" key="3">
    <source>
        <dbReference type="Proteomes" id="UP000250462"/>
    </source>
</evidence>
<dbReference type="InterPro" id="IPR007922">
    <property type="entry name" value="DciA-like"/>
</dbReference>